<comment type="caution">
    <text evidence="1">The sequence shown here is derived from an EMBL/GenBank/DDBJ whole genome shotgun (WGS) entry which is preliminary data.</text>
</comment>
<gene>
    <name evidence="1" type="ORF">F2Z22_21705</name>
</gene>
<dbReference type="EMBL" id="VWAK01000077">
    <property type="protein sequence ID" value="KAA5225902.1"/>
    <property type="molecule type" value="Genomic_DNA"/>
</dbReference>
<reference evidence="1 2" key="1">
    <citation type="journal article" date="2019" name="Nat. Med.">
        <title>A library of human gut bacterial isolates paired with longitudinal multiomics data enables mechanistic microbiome research.</title>
        <authorList>
            <person name="Poyet M."/>
            <person name="Groussin M."/>
            <person name="Gibbons S.M."/>
            <person name="Avila-Pacheco J."/>
            <person name="Jiang X."/>
            <person name="Kearney S.M."/>
            <person name="Perrotta A.R."/>
            <person name="Berdy B."/>
            <person name="Zhao S."/>
            <person name="Lieberman T.D."/>
            <person name="Swanson P.K."/>
            <person name="Smith M."/>
            <person name="Roesemann S."/>
            <person name="Alexander J.E."/>
            <person name="Rich S.A."/>
            <person name="Livny J."/>
            <person name="Vlamakis H."/>
            <person name="Clish C."/>
            <person name="Bullock K."/>
            <person name="Deik A."/>
            <person name="Scott J."/>
            <person name="Pierce K.A."/>
            <person name="Xavier R.J."/>
            <person name="Alm E.J."/>
        </authorList>
    </citation>
    <scope>NUCLEOTIDE SEQUENCE [LARGE SCALE GENOMIC DNA]</scope>
    <source>
        <strain evidence="1 2">BIOML-A6</strain>
    </source>
</reference>
<name>A0A7J4YI93_9BACE</name>
<accession>A0A7J4YI93</accession>
<evidence type="ECO:0000313" key="1">
    <source>
        <dbReference type="EMBL" id="KAA5225902.1"/>
    </source>
</evidence>
<feature type="non-terminal residue" evidence="1">
    <location>
        <position position="37"/>
    </location>
</feature>
<dbReference type="Proteomes" id="UP000421791">
    <property type="component" value="Unassembled WGS sequence"/>
</dbReference>
<organism evidence="1 2">
    <name type="scientific">Bacteroides finegoldii</name>
    <dbReference type="NCBI Taxonomy" id="338188"/>
    <lineage>
        <taxon>Bacteria</taxon>
        <taxon>Pseudomonadati</taxon>
        <taxon>Bacteroidota</taxon>
        <taxon>Bacteroidia</taxon>
        <taxon>Bacteroidales</taxon>
        <taxon>Bacteroidaceae</taxon>
        <taxon>Bacteroides</taxon>
    </lineage>
</organism>
<dbReference type="AlphaFoldDB" id="A0A7J4YI93"/>
<sequence length="37" mass="4429">MEAKKFYTLEEIEDKYIGEKGTPKRDAYEEELNSFLI</sequence>
<protein>
    <submittedName>
        <fullName evidence="1">Transcriptional regulator</fullName>
    </submittedName>
</protein>
<proteinExistence type="predicted"/>
<evidence type="ECO:0000313" key="2">
    <source>
        <dbReference type="Proteomes" id="UP000421791"/>
    </source>
</evidence>